<feature type="compositionally biased region" description="Acidic residues" evidence="1">
    <location>
        <begin position="41"/>
        <end position="52"/>
    </location>
</feature>
<keyword evidence="2" id="KW-1133">Transmembrane helix</keyword>
<proteinExistence type="predicted"/>
<keyword evidence="2" id="KW-0812">Transmembrane</keyword>
<evidence type="ECO:0000313" key="4">
    <source>
        <dbReference type="Proteomes" id="UP000887458"/>
    </source>
</evidence>
<name>A0ABQ8IV17_DERPT</name>
<reference evidence="3 4" key="1">
    <citation type="journal article" date="2018" name="J. Allergy Clin. Immunol.">
        <title>High-quality assembly of Dermatophagoides pteronyssinus genome and transcriptome reveals a wide range of novel allergens.</title>
        <authorList>
            <person name="Liu X.Y."/>
            <person name="Yang K.Y."/>
            <person name="Wang M.Q."/>
            <person name="Kwok J.S."/>
            <person name="Zeng X."/>
            <person name="Yang Z."/>
            <person name="Xiao X.J."/>
            <person name="Lau C.P."/>
            <person name="Li Y."/>
            <person name="Huang Z.M."/>
            <person name="Ba J.G."/>
            <person name="Yim A.K."/>
            <person name="Ouyang C.Y."/>
            <person name="Ngai S.M."/>
            <person name="Chan T.F."/>
            <person name="Leung E.L."/>
            <person name="Liu L."/>
            <person name="Liu Z.G."/>
            <person name="Tsui S.K."/>
        </authorList>
    </citation>
    <scope>NUCLEOTIDE SEQUENCE [LARGE SCALE GENOMIC DNA]</scope>
    <source>
        <strain evidence="3">Derp</strain>
    </source>
</reference>
<evidence type="ECO:0000313" key="3">
    <source>
        <dbReference type="EMBL" id="KAH9414157.1"/>
    </source>
</evidence>
<evidence type="ECO:0000256" key="1">
    <source>
        <dbReference type="SAM" id="MobiDB-lite"/>
    </source>
</evidence>
<protein>
    <submittedName>
        <fullName evidence="3">Uncharacterized protein</fullName>
    </submittedName>
</protein>
<keyword evidence="2" id="KW-0472">Membrane</keyword>
<dbReference type="Proteomes" id="UP000887458">
    <property type="component" value="Unassembled WGS sequence"/>
</dbReference>
<comment type="caution">
    <text evidence="3">The sequence shown here is derived from an EMBL/GenBank/DDBJ whole genome shotgun (WGS) entry which is preliminary data.</text>
</comment>
<keyword evidence="4" id="KW-1185">Reference proteome</keyword>
<feature type="region of interest" description="Disordered" evidence="1">
    <location>
        <begin position="35"/>
        <end position="74"/>
    </location>
</feature>
<accession>A0ABQ8IV17</accession>
<gene>
    <name evidence="3" type="ORF">DERP_014376</name>
</gene>
<evidence type="ECO:0000256" key="2">
    <source>
        <dbReference type="SAM" id="Phobius"/>
    </source>
</evidence>
<sequence>MFVLNSEEFFGQKNNDHLVVAVAVVVFAFSFGGRRRSRDDYVEEEEEEEEAETNSKIYKLQNATKTKIDSNDKR</sequence>
<reference evidence="3 4" key="2">
    <citation type="journal article" date="2022" name="Mol. Biol. Evol.">
        <title>Comparative Genomics Reveals Insights into the Divergent Evolution of Astigmatic Mites and Household Pest Adaptations.</title>
        <authorList>
            <person name="Xiong Q."/>
            <person name="Wan A.T."/>
            <person name="Liu X."/>
            <person name="Fung C.S."/>
            <person name="Xiao X."/>
            <person name="Malainual N."/>
            <person name="Hou J."/>
            <person name="Wang L."/>
            <person name="Wang M."/>
            <person name="Yang K.Y."/>
            <person name="Cui Y."/>
            <person name="Leung E.L."/>
            <person name="Nong W."/>
            <person name="Shin S.K."/>
            <person name="Au S.W."/>
            <person name="Jeong K.Y."/>
            <person name="Chew F.T."/>
            <person name="Hui J.H."/>
            <person name="Leung T.F."/>
            <person name="Tungtrongchitr A."/>
            <person name="Zhong N."/>
            <person name="Liu Z."/>
            <person name="Tsui S.K."/>
        </authorList>
    </citation>
    <scope>NUCLEOTIDE SEQUENCE [LARGE SCALE GENOMIC DNA]</scope>
    <source>
        <strain evidence="3">Derp</strain>
    </source>
</reference>
<dbReference type="EMBL" id="NJHN03000113">
    <property type="protein sequence ID" value="KAH9414157.1"/>
    <property type="molecule type" value="Genomic_DNA"/>
</dbReference>
<organism evidence="3 4">
    <name type="scientific">Dermatophagoides pteronyssinus</name>
    <name type="common">European house dust mite</name>
    <dbReference type="NCBI Taxonomy" id="6956"/>
    <lineage>
        <taxon>Eukaryota</taxon>
        <taxon>Metazoa</taxon>
        <taxon>Ecdysozoa</taxon>
        <taxon>Arthropoda</taxon>
        <taxon>Chelicerata</taxon>
        <taxon>Arachnida</taxon>
        <taxon>Acari</taxon>
        <taxon>Acariformes</taxon>
        <taxon>Sarcoptiformes</taxon>
        <taxon>Astigmata</taxon>
        <taxon>Psoroptidia</taxon>
        <taxon>Analgoidea</taxon>
        <taxon>Pyroglyphidae</taxon>
        <taxon>Dermatophagoidinae</taxon>
        <taxon>Dermatophagoides</taxon>
    </lineage>
</organism>
<feature type="transmembrane region" description="Helical" evidence="2">
    <location>
        <begin position="17"/>
        <end position="33"/>
    </location>
</feature>